<evidence type="ECO:0000313" key="3">
    <source>
        <dbReference type="Proteomes" id="UP001458415"/>
    </source>
</evidence>
<evidence type="ECO:0000313" key="2">
    <source>
        <dbReference type="EMBL" id="MER6982641.1"/>
    </source>
</evidence>
<evidence type="ECO:0000256" key="1">
    <source>
        <dbReference type="SAM" id="MobiDB-lite"/>
    </source>
</evidence>
<keyword evidence="3" id="KW-1185">Reference proteome</keyword>
<dbReference type="EMBL" id="JBEPCU010001099">
    <property type="protein sequence ID" value="MER6982641.1"/>
    <property type="molecule type" value="Genomic_DNA"/>
</dbReference>
<reference evidence="2 3" key="1">
    <citation type="submission" date="2024-06" db="EMBL/GenBank/DDBJ databases">
        <title>The Natural Products Discovery Center: Release of the First 8490 Sequenced Strains for Exploring Actinobacteria Biosynthetic Diversity.</title>
        <authorList>
            <person name="Kalkreuter E."/>
            <person name="Kautsar S.A."/>
            <person name="Yang D."/>
            <person name="Bader C.D."/>
            <person name="Teijaro C.N."/>
            <person name="Fluegel L."/>
            <person name="Davis C.M."/>
            <person name="Simpson J.R."/>
            <person name="Lauterbach L."/>
            <person name="Steele A.D."/>
            <person name="Gui C."/>
            <person name="Meng S."/>
            <person name="Li G."/>
            <person name="Viehrig K."/>
            <person name="Ye F."/>
            <person name="Su P."/>
            <person name="Kiefer A.F."/>
            <person name="Nichols A."/>
            <person name="Cepeda A.J."/>
            <person name="Yan W."/>
            <person name="Fan B."/>
            <person name="Jiang Y."/>
            <person name="Adhikari A."/>
            <person name="Zheng C.-J."/>
            <person name="Schuster L."/>
            <person name="Cowan T.M."/>
            <person name="Smanski M.J."/>
            <person name="Chevrette M.G."/>
            <person name="De Carvalho L.P.S."/>
            <person name="Shen B."/>
        </authorList>
    </citation>
    <scope>NUCLEOTIDE SEQUENCE [LARGE SCALE GENOMIC DNA]</scope>
    <source>
        <strain evidence="2 3">NPDC000634</strain>
    </source>
</reference>
<proteinExistence type="predicted"/>
<organism evidence="2 3">
    <name type="scientific">Streptomyces carpinensis</name>
    <dbReference type="NCBI Taxonomy" id="66369"/>
    <lineage>
        <taxon>Bacteria</taxon>
        <taxon>Bacillati</taxon>
        <taxon>Actinomycetota</taxon>
        <taxon>Actinomycetes</taxon>
        <taxon>Kitasatosporales</taxon>
        <taxon>Streptomycetaceae</taxon>
        <taxon>Streptomyces</taxon>
    </lineage>
</organism>
<name>A0ABV1WEQ8_9ACTN</name>
<accession>A0ABV1WEQ8</accession>
<sequence length="242" mass="26358">MAWKLMWLLTDAHPQGKDLYDAVLLAEHTPLRFELLREVLLDAEPSEGCRPVGPGEISALEQTVEWNHFVAEYPDIPGTAADFVDRLVTALAPTFAGVEPTGEAGGKEAGGEYARHAQWLEPRIREYRRLLLRKSMRTVQKKMSAAGIPMLAAIVITRELLGPDRHSVDDARAVVFADPAWARLVDVYERSSGWLDRELERLWGAGRGADLLGSSGEVAAPSREAAACPGEDPAPPGEVAAS</sequence>
<dbReference type="Proteomes" id="UP001458415">
    <property type="component" value="Unassembled WGS sequence"/>
</dbReference>
<feature type="region of interest" description="Disordered" evidence="1">
    <location>
        <begin position="220"/>
        <end position="242"/>
    </location>
</feature>
<gene>
    <name evidence="2" type="ORF">ABT317_38195</name>
</gene>
<protein>
    <submittedName>
        <fullName evidence="2">Uncharacterized protein</fullName>
    </submittedName>
</protein>
<comment type="caution">
    <text evidence="2">The sequence shown here is derived from an EMBL/GenBank/DDBJ whole genome shotgun (WGS) entry which is preliminary data.</text>
</comment>